<dbReference type="Gene3D" id="3.40.630.30">
    <property type="match status" value="1"/>
</dbReference>
<dbReference type="AlphaFoldDB" id="A0A7H4MEQ6"/>
<accession>A0A7H4MEQ6</accession>
<dbReference type="EMBL" id="UGKR01000003">
    <property type="protein sequence ID" value="STS88806.1"/>
    <property type="molecule type" value="Genomic_DNA"/>
</dbReference>
<protein>
    <submittedName>
        <fullName evidence="1">GNAT family acetyltransferase</fullName>
    </submittedName>
</protein>
<sequence>MSKGHNRDTDWFSVIDGEWPQLDNAMRQWLAADNFTADGQQRRTLESFR</sequence>
<evidence type="ECO:0000313" key="1">
    <source>
        <dbReference type="EMBL" id="STS88806.1"/>
    </source>
</evidence>
<dbReference type="Proteomes" id="UP000254545">
    <property type="component" value="Unassembled WGS sequence"/>
</dbReference>
<proteinExistence type="predicted"/>
<reference evidence="1 2" key="1">
    <citation type="submission" date="2018-06" db="EMBL/GenBank/DDBJ databases">
        <authorList>
            <consortium name="Pathogen Informatics"/>
            <person name="Doyle S."/>
        </authorList>
    </citation>
    <scope>NUCLEOTIDE SEQUENCE [LARGE SCALE GENOMIC DNA]</scope>
    <source>
        <strain evidence="1 2">NCTC9177</strain>
    </source>
</reference>
<evidence type="ECO:0000313" key="2">
    <source>
        <dbReference type="Proteomes" id="UP000254545"/>
    </source>
</evidence>
<name>A0A7H4MEQ6_KLEVA</name>
<dbReference type="GO" id="GO:0016740">
    <property type="term" value="F:transferase activity"/>
    <property type="evidence" value="ECO:0007669"/>
    <property type="project" value="UniProtKB-KW"/>
</dbReference>
<gene>
    <name evidence="1" type="ORF">NCTC9177_02664</name>
</gene>
<organism evidence="1 2">
    <name type="scientific">Klebsiella variicola</name>
    <dbReference type="NCBI Taxonomy" id="244366"/>
    <lineage>
        <taxon>Bacteria</taxon>
        <taxon>Pseudomonadati</taxon>
        <taxon>Pseudomonadota</taxon>
        <taxon>Gammaproteobacteria</taxon>
        <taxon>Enterobacterales</taxon>
        <taxon>Enterobacteriaceae</taxon>
        <taxon>Klebsiella/Raoultella group</taxon>
        <taxon>Klebsiella</taxon>
        <taxon>Klebsiella pneumoniae complex</taxon>
    </lineage>
</organism>
<keyword evidence="1" id="KW-0808">Transferase</keyword>
<comment type="caution">
    <text evidence="1">The sequence shown here is derived from an EMBL/GenBank/DDBJ whole genome shotgun (WGS) entry which is preliminary data.</text>
</comment>